<feature type="transmembrane region" description="Helical" evidence="9">
    <location>
        <begin position="350"/>
        <end position="370"/>
    </location>
</feature>
<dbReference type="RefSeq" id="WP_156191970.1">
    <property type="nucleotide sequence ID" value="NZ_CP046452.1"/>
</dbReference>
<comment type="subcellular location">
    <subcellularLocation>
        <location evidence="1">Cell membrane</location>
        <topology evidence="1">Multi-pass membrane protein</topology>
    </subcellularLocation>
</comment>
<dbReference type="GO" id="GO:0015820">
    <property type="term" value="P:L-leucine transport"/>
    <property type="evidence" value="ECO:0007669"/>
    <property type="project" value="TreeGrafter"/>
</dbReference>
<feature type="transmembrane region" description="Helical" evidence="9">
    <location>
        <begin position="423"/>
        <end position="441"/>
    </location>
</feature>
<evidence type="ECO:0000256" key="8">
    <source>
        <dbReference type="ARBA" id="ARBA00023136"/>
    </source>
</evidence>
<evidence type="ECO:0000256" key="7">
    <source>
        <dbReference type="ARBA" id="ARBA00022989"/>
    </source>
</evidence>
<dbReference type="KEGG" id="ckw:CKALI_03475"/>
<evidence type="ECO:0000313" key="11">
    <source>
        <dbReference type="Proteomes" id="UP000427071"/>
    </source>
</evidence>
<evidence type="ECO:0000256" key="1">
    <source>
        <dbReference type="ARBA" id="ARBA00004651"/>
    </source>
</evidence>
<feature type="transmembrane region" description="Helical" evidence="9">
    <location>
        <begin position="87"/>
        <end position="109"/>
    </location>
</feature>
<evidence type="ECO:0000313" key="10">
    <source>
        <dbReference type="EMBL" id="QGU01578.1"/>
    </source>
</evidence>
<evidence type="ECO:0000256" key="3">
    <source>
        <dbReference type="ARBA" id="ARBA00022448"/>
    </source>
</evidence>
<dbReference type="GO" id="GO:0005886">
    <property type="term" value="C:plasma membrane"/>
    <property type="evidence" value="ECO:0007669"/>
    <property type="project" value="UniProtKB-SubCell"/>
</dbReference>
<evidence type="ECO:0000256" key="9">
    <source>
        <dbReference type="SAM" id="Phobius"/>
    </source>
</evidence>
<dbReference type="GO" id="GO:0005304">
    <property type="term" value="F:L-valine transmembrane transporter activity"/>
    <property type="evidence" value="ECO:0007669"/>
    <property type="project" value="TreeGrafter"/>
</dbReference>
<dbReference type="InterPro" id="IPR004685">
    <property type="entry name" value="Brnchd-chn_aa_trnsp_Livcs"/>
</dbReference>
<dbReference type="Pfam" id="PF05525">
    <property type="entry name" value="Branch_AA_trans"/>
    <property type="match status" value="1"/>
</dbReference>
<keyword evidence="8 9" id="KW-0472">Membrane</keyword>
<feature type="transmembrane region" description="Helical" evidence="9">
    <location>
        <begin position="19"/>
        <end position="39"/>
    </location>
</feature>
<feature type="transmembrane region" description="Helical" evidence="9">
    <location>
        <begin position="290"/>
        <end position="311"/>
    </location>
</feature>
<dbReference type="GO" id="GO:0015190">
    <property type="term" value="F:L-leucine transmembrane transporter activity"/>
    <property type="evidence" value="ECO:0007669"/>
    <property type="project" value="TreeGrafter"/>
</dbReference>
<keyword evidence="6" id="KW-0029">Amino-acid transport</keyword>
<name>A0A6B8W1P5_9CORY</name>
<keyword evidence="11" id="KW-1185">Reference proteome</keyword>
<feature type="transmembrane region" description="Helical" evidence="9">
    <location>
        <begin position="161"/>
        <end position="181"/>
    </location>
</feature>
<dbReference type="GO" id="GO:0015818">
    <property type="term" value="P:isoleucine transport"/>
    <property type="evidence" value="ECO:0007669"/>
    <property type="project" value="TreeGrafter"/>
</dbReference>
<dbReference type="AlphaFoldDB" id="A0A6B8W1P5"/>
<dbReference type="EMBL" id="CP046452">
    <property type="protein sequence ID" value="QGU01578.1"/>
    <property type="molecule type" value="Genomic_DNA"/>
</dbReference>
<dbReference type="Proteomes" id="UP000427071">
    <property type="component" value="Chromosome"/>
</dbReference>
<keyword evidence="4" id="KW-1003">Cell membrane</keyword>
<feature type="transmembrane region" description="Helical" evidence="9">
    <location>
        <begin position="51"/>
        <end position="75"/>
    </location>
</feature>
<proteinExistence type="inferred from homology"/>
<reference evidence="11" key="1">
    <citation type="submission" date="2019-11" db="EMBL/GenBank/DDBJ databases">
        <title>Complete genome sequence of Corynebacterium kalinowskii 1959, a novel Corynebacterium species isolated from soil of a small paddock in Vilsendorf, Germany.</title>
        <authorList>
            <person name="Schaffert L."/>
            <person name="Ruwe M."/>
            <person name="Milse J."/>
            <person name="Hanuschka K."/>
            <person name="Ortseifen V."/>
            <person name="Droste J."/>
            <person name="Brandt D."/>
            <person name="Schlueter L."/>
            <person name="Kutter Y."/>
            <person name="Vinke S."/>
            <person name="Viehoefer P."/>
            <person name="Jacob L."/>
            <person name="Luebke N.-C."/>
            <person name="Schulte-Berndt E."/>
            <person name="Hain C."/>
            <person name="Linder M."/>
            <person name="Schmidt P."/>
            <person name="Wollenschlaeger L."/>
            <person name="Luttermann T."/>
            <person name="Thieme E."/>
            <person name="Hassa J."/>
            <person name="Haak M."/>
            <person name="Wittchen M."/>
            <person name="Mentz A."/>
            <person name="Persicke M."/>
            <person name="Busche T."/>
            <person name="Ruckert C."/>
        </authorList>
    </citation>
    <scope>NUCLEOTIDE SEQUENCE [LARGE SCALE GENOMIC DNA]</scope>
    <source>
        <strain evidence="11">1959</strain>
    </source>
</reference>
<keyword evidence="7 9" id="KW-1133">Transmembrane helix</keyword>
<comment type="similarity">
    <text evidence="2">Belongs to the branched chain amino acid transporter family.</text>
</comment>
<protein>
    <submittedName>
        <fullName evidence="10">Branched-chain amino acid transport system 2 carrier protein</fullName>
    </submittedName>
</protein>
<feature type="transmembrane region" description="Helical" evidence="9">
    <location>
        <begin position="129"/>
        <end position="149"/>
    </location>
</feature>
<organism evidence="10 11">
    <name type="scientific">Corynebacterium kalinowskii</name>
    <dbReference type="NCBI Taxonomy" id="2675216"/>
    <lineage>
        <taxon>Bacteria</taxon>
        <taxon>Bacillati</taxon>
        <taxon>Actinomycetota</taxon>
        <taxon>Actinomycetes</taxon>
        <taxon>Mycobacteriales</taxon>
        <taxon>Corynebacteriaceae</taxon>
        <taxon>Corynebacterium</taxon>
    </lineage>
</organism>
<accession>A0A6B8W1P5</accession>
<sequence length="461" mass="48132">MTTADSNAAPLSSKSRTTIVIATSLMLFSMFFGAGNLIFPPMLGVESGDKFWPAIIGFCLAGVALPVIGVVAIALTGNNVQDLAKRGGALFGILFPVLVYLSIGCFYALPRTGVVSFETAIVPITGADGLAANAIFSIIFFGVSLLLALNPAGLVDALGKALTPLLLILLVLLVVLSMLNLNGTPGAVTEDYASAPMAHGLVVGYLTMDSLAALAFGIVVVNALRYKGFPEGNVLVRGVSMAAVIAGGLLAVIYVGLGLIGQVIPEPTKYENGAALLSDAAKLTMGEPGMIVFGAIVLLACITTSVGLIGATSEFFNHLVPSISYRVWAVIFTVIATLLSILGLDAVLAIAGPIIGFLYPPAIALIFLTLAEPLFGRRVNTVFKLALPVAIIWAALMSFNTLGWGSDVIEPIIGWSPMHKIDLGWVVPVLIATVIGAVIDFTRPKEEIVFREDVEPELPTL</sequence>
<evidence type="ECO:0000256" key="5">
    <source>
        <dbReference type="ARBA" id="ARBA00022692"/>
    </source>
</evidence>
<evidence type="ECO:0000256" key="2">
    <source>
        <dbReference type="ARBA" id="ARBA00008540"/>
    </source>
</evidence>
<dbReference type="PANTHER" id="PTHR30588">
    <property type="entry name" value="BRANCHED-CHAIN AMINO ACID TRANSPORT SYSTEM 2 CARRIER PROTEIN"/>
    <property type="match status" value="1"/>
</dbReference>
<gene>
    <name evidence="10" type="primary">brnQ</name>
    <name evidence="10" type="ORF">CKALI_03475</name>
</gene>
<dbReference type="PANTHER" id="PTHR30588:SF7">
    <property type="entry name" value="BRANCHED-CHAIN AMINO ACID CARRIER PROTEIN SAOUHSC_01411-RELATED"/>
    <property type="match status" value="1"/>
</dbReference>
<dbReference type="NCBIfam" id="TIGR00796">
    <property type="entry name" value="livcs"/>
    <property type="match status" value="1"/>
</dbReference>
<evidence type="ECO:0000256" key="4">
    <source>
        <dbReference type="ARBA" id="ARBA00022475"/>
    </source>
</evidence>
<feature type="transmembrane region" description="Helical" evidence="9">
    <location>
        <begin position="382"/>
        <end position="403"/>
    </location>
</feature>
<evidence type="ECO:0000256" key="6">
    <source>
        <dbReference type="ARBA" id="ARBA00022970"/>
    </source>
</evidence>
<feature type="transmembrane region" description="Helical" evidence="9">
    <location>
        <begin position="234"/>
        <end position="260"/>
    </location>
</feature>
<keyword evidence="3" id="KW-0813">Transport</keyword>
<keyword evidence="5 9" id="KW-0812">Transmembrane</keyword>
<dbReference type="GO" id="GO:0015188">
    <property type="term" value="F:L-isoleucine transmembrane transporter activity"/>
    <property type="evidence" value="ECO:0007669"/>
    <property type="project" value="TreeGrafter"/>
</dbReference>
<feature type="transmembrane region" description="Helical" evidence="9">
    <location>
        <begin position="201"/>
        <end position="222"/>
    </location>
</feature>
<feature type="transmembrane region" description="Helical" evidence="9">
    <location>
        <begin position="323"/>
        <end position="344"/>
    </location>
</feature>